<dbReference type="OrthoDB" id="9769888at2"/>
<sequence length="323" mass="36991">MKIGIFDSNHNLPLLVEPDTKRESSNFDYLLSWYKDNSELLSNKILKHGAILFRGFDVNTILAFEKFVKSISGNLIDYVDGNSPRTQLASGIYTSTEYPAEYSISLHNELSYSSQWPDQLYFCCITAPKEGGETPIADSRQILKSLNPKIVEKFTLKQVKYIRNLPSSNGMGVSWQDAFKTSDKSLVEEHNRKAGMDFEWKKDGGLRLSQIRPAIATHPRTDEQVWFNQADLFHPSTLPKNIYEAMMFYFDGNEEELPHYACFGDNTPIDVSMLDEIRETIGKQTVVFPWREGDVLVIDNMLVCHGRRPFFGSRKILISMSQF</sequence>
<dbReference type="AlphaFoldDB" id="A0A1J1LNK1"/>
<evidence type="ECO:0000313" key="6">
    <source>
        <dbReference type="Proteomes" id="UP000184315"/>
    </source>
</evidence>
<dbReference type="GO" id="GO:0017000">
    <property type="term" value="P:antibiotic biosynthetic process"/>
    <property type="evidence" value="ECO:0007669"/>
    <property type="project" value="UniProtKB-KW"/>
</dbReference>
<evidence type="ECO:0000256" key="1">
    <source>
        <dbReference type="ARBA" id="ARBA00001954"/>
    </source>
</evidence>
<evidence type="ECO:0000313" key="5">
    <source>
        <dbReference type="EMBL" id="CUR34149.1"/>
    </source>
</evidence>
<evidence type="ECO:0000256" key="3">
    <source>
        <dbReference type="ARBA" id="ARBA00023194"/>
    </source>
</evidence>
<dbReference type="InterPro" id="IPR042098">
    <property type="entry name" value="TauD-like_sf"/>
</dbReference>
<dbReference type="Pfam" id="PF02668">
    <property type="entry name" value="TauD"/>
    <property type="match status" value="1"/>
</dbReference>
<feature type="domain" description="TauD/TfdA-like" evidence="4">
    <location>
        <begin position="26"/>
        <end position="314"/>
    </location>
</feature>
<dbReference type="Gene3D" id="3.60.130.10">
    <property type="entry name" value="Clavaminate synthase-like"/>
    <property type="match status" value="1"/>
</dbReference>
<evidence type="ECO:0000259" key="4">
    <source>
        <dbReference type="Pfam" id="PF02668"/>
    </source>
</evidence>
<comment type="cofactor">
    <cofactor evidence="1">
        <name>Fe(2+)</name>
        <dbReference type="ChEBI" id="CHEBI:29033"/>
    </cofactor>
</comment>
<protein>
    <submittedName>
        <fullName evidence="5">Putative taurine catabolism dioxygenase tauD/tfdA family</fullName>
    </submittedName>
</protein>
<keyword evidence="5" id="KW-0223">Dioxygenase</keyword>
<dbReference type="STRING" id="671072.PL9214640156"/>
<dbReference type="EMBL" id="CZDF01000171">
    <property type="protein sequence ID" value="CUR34149.1"/>
    <property type="molecule type" value="Genomic_DNA"/>
</dbReference>
<dbReference type="RefSeq" id="WP_072720630.1">
    <property type="nucleotide sequence ID" value="NZ_LN889812.1"/>
</dbReference>
<reference evidence="6" key="1">
    <citation type="submission" date="2015-10" db="EMBL/GenBank/DDBJ databases">
        <authorList>
            <person name="Regsiter A."/>
            <person name="william w."/>
        </authorList>
    </citation>
    <scope>NUCLEOTIDE SEQUENCE [LARGE SCALE GENOMIC DNA]</scope>
</reference>
<proteinExistence type="predicted"/>
<dbReference type="Proteomes" id="UP000184315">
    <property type="component" value="Unassembled WGS sequence"/>
</dbReference>
<dbReference type="GO" id="GO:0051213">
    <property type="term" value="F:dioxygenase activity"/>
    <property type="evidence" value="ECO:0007669"/>
    <property type="project" value="UniProtKB-KW"/>
</dbReference>
<gene>
    <name evidence="5" type="ORF">PL9214640156</name>
</gene>
<evidence type="ECO:0000256" key="2">
    <source>
        <dbReference type="ARBA" id="ARBA00023002"/>
    </source>
</evidence>
<organism evidence="5 6">
    <name type="scientific">Planktothrix tepida PCC 9214</name>
    <dbReference type="NCBI Taxonomy" id="671072"/>
    <lineage>
        <taxon>Bacteria</taxon>
        <taxon>Bacillati</taxon>
        <taxon>Cyanobacteriota</taxon>
        <taxon>Cyanophyceae</taxon>
        <taxon>Oscillatoriophycideae</taxon>
        <taxon>Oscillatoriales</taxon>
        <taxon>Microcoleaceae</taxon>
        <taxon>Planktothrix</taxon>
    </lineage>
</organism>
<accession>A0A1J1LNK1</accession>
<dbReference type="InterPro" id="IPR003819">
    <property type="entry name" value="TauD/TfdA-like"/>
</dbReference>
<keyword evidence="3" id="KW-0045">Antibiotic biosynthesis</keyword>
<dbReference type="PANTHER" id="PTHR10696">
    <property type="entry name" value="GAMMA-BUTYROBETAINE HYDROXYLASE-RELATED"/>
    <property type="match status" value="1"/>
</dbReference>
<dbReference type="SUPFAM" id="SSF51197">
    <property type="entry name" value="Clavaminate synthase-like"/>
    <property type="match status" value="1"/>
</dbReference>
<name>A0A1J1LNK1_9CYAN</name>
<dbReference type="PANTHER" id="PTHR10696:SF56">
    <property type="entry name" value="TAUD_TFDA-LIKE DOMAIN-CONTAINING PROTEIN"/>
    <property type="match status" value="1"/>
</dbReference>
<keyword evidence="2" id="KW-0560">Oxidoreductase</keyword>
<keyword evidence="6" id="KW-1185">Reference proteome</keyword>
<dbReference type="InterPro" id="IPR050411">
    <property type="entry name" value="AlphaKG_dependent_hydroxylases"/>
</dbReference>